<reference evidence="1 2" key="1">
    <citation type="journal article" date="2016" name="Nat. Commun.">
        <title>Ectomycorrhizal ecology is imprinted in the genome of the dominant symbiotic fungus Cenococcum geophilum.</title>
        <authorList>
            <consortium name="DOE Joint Genome Institute"/>
            <person name="Peter M."/>
            <person name="Kohler A."/>
            <person name="Ohm R.A."/>
            <person name="Kuo A."/>
            <person name="Krutzmann J."/>
            <person name="Morin E."/>
            <person name="Arend M."/>
            <person name="Barry K.W."/>
            <person name="Binder M."/>
            <person name="Choi C."/>
            <person name="Clum A."/>
            <person name="Copeland A."/>
            <person name="Grisel N."/>
            <person name="Haridas S."/>
            <person name="Kipfer T."/>
            <person name="LaButti K."/>
            <person name="Lindquist E."/>
            <person name="Lipzen A."/>
            <person name="Maire R."/>
            <person name="Meier B."/>
            <person name="Mihaltcheva S."/>
            <person name="Molinier V."/>
            <person name="Murat C."/>
            <person name="Poggeler S."/>
            <person name="Quandt C.A."/>
            <person name="Sperisen C."/>
            <person name="Tritt A."/>
            <person name="Tisserant E."/>
            <person name="Crous P.W."/>
            <person name="Henrissat B."/>
            <person name="Nehls U."/>
            <person name="Egli S."/>
            <person name="Spatafora J.W."/>
            <person name="Grigoriev I.V."/>
            <person name="Martin F.M."/>
        </authorList>
    </citation>
    <scope>NUCLEOTIDE SEQUENCE [LARGE SCALE GENOMIC DNA]</scope>
    <source>
        <strain evidence="1 2">CBS 207.34</strain>
    </source>
</reference>
<proteinExistence type="predicted"/>
<dbReference type="EMBL" id="KV748913">
    <property type="protein sequence ID" value="OCL12174.1"/>
    <property type="molecule type" value="Genomic_DNA"/>
</dbReference>
<protein>
    <submittedName>
        <fullName evidence="1">Uncharacterized protein</fullName>
    </submittedName>
</protein>
<gene>
    <name evidence="1" type="ORF">AOQ84DRAFT_256863</name>
</gene>
<feature type="non-terminal residue" evidence="1">
    <location>
        <position position="80"/>
    </location>
</feature>
<evidence type="ECO:0000313" key="2">
    <source>
        <dbReference type="Proteomes" id="UP000250140"/>
    </source>
</evidence>
<evidence type="ECO:0000313" key="1">
    <source>
        <dbReference type="EMBL" id="OCL12174.1"/>
    </source>
</evidence>
<organism evidence="1 2">
    <name type="scientific">Glonium stellatum</name>
    <dbReference type="NCBI Taxonomy" id="574774"/>
    <lineage>
        <taxon>Eukaryota</taxon>
        <taxon>Fungi</taxon>
        <taxon>Dikarya</taxon>
        <taxon>Ascomycota</taxon>
        <taxon>Pezizomycotina</taxon>
        <taxon>Dothideomycetes</taxon>
        <taxon>Pleosporomycetidae</taxon>
        <taxon>Gloniales</taxon>
        <taxon>Gloniaceae</taxon>
        <taxon>Glonium</taxon>
    </lineage>
</organism>
<name>A0A8E2F843_9PEZI</name>
<keyword evidence="2" id="KW-1185">Reference proteome</keyword>
<sequence>AAFQAFYMPLSTQFVTRQYTNDKDAIFAFGEILKALSPAIGRFRWGLPEKHFAMALLWRTGDSFPMPRRQGFPSWCWAGW</sequence>
<dbReference type="AlphaFoldDB" id="A0A8E2F843"/>
<accession>A0A8E2F843</accession>
<dbReference type="OrthoDB" id="4723503at2759"/>
<feature type="non-terminal residue" evidence="1">
    <location>
        <position position="1"/>
    </location>
</feature>
<dbReference type="Proteomes" id="UP000250140">
    <property type="component" value="Unassembled WGS sequence"/>
</dbReference>